<evidence type="ECO:0000313" key="2">
    <source>
        <dbReference type="Proteomes" id="UP000031036"/>
    </source>
</evidence>
<reference evidence="1 2" key="1">
    <citation type="submission" date="2014-11" db="EMBL/GenBank/DDBJ databases">
        <title>Genetic blueprint of the zoonotic pathogen Toxocara canis.</title>
        <authorList>
            <person name="Zhu X.-Q."/>
            <person name="Korhonen P.K."/>
            <person name="Cai H."/>
            <person name="Young N.D."/>
            <person name="Nejsum P."/>
            <person name="von Samson-Himmelstjerna G."/>
            <person name="Boag P.R."/>
            <person name="Tan P."/>
            <person name="Li Q."/>
            <person name="Min J."/>
            <person name="Yang Y."/>
            <person name="Wang X."/>
            <person name="Fang X."/>
            <person name="Hall R.S."/>
            <person name="Hofmann A."/>
            <person name="Sternberg P.W."/>
            <person name="Jex A.R."/>
            <person name="Gasser R.B."/>
        </authorList>
    </citation>
    <scope>NUCLEOTIDE SEQUENCE [LARGE SCALE GENOMIC DNA]</scope>
    <source>
        <strain evidence="1">PN_DK_2014</strain>
    </source>
</reference>
<sequence length="125" mass="14285">MSADKTMHRFGGTTIVTKPYRAQFLYTNKIRDKTHNWTLNGYHHTDLGMQPAVYSSVKQQFHIIPTSNEDELFPATAILGLPKSPQQNSFLSQDFRTVTAIVAYIIQKRLARCDAHRSVNMATTW</sequence>
<gene>
    <name evidence="1" type="ORF">Tcan_09067</name>
</gene>
<organism evidence="1 2">
    <name type="scientific">Toxocara canis</name>
    <name type="common">Canine roundworm</name>
    <dbReference type="NCBI Taxonomy" id="6265"/>
    <lineage>
        <taxon>Eukaryota</taxon>
        <taxon>Metazoa</taxon>
        <taxon>Ecdysozoa</taxon>
        <taxon>Nematoda</taxon>
        <taxon>Chromadorea</taxon>
        <taxon>Rhabditida</taxon>
        <taxon>Spirurina</taxon>
        <taxon>Ascaridomorpha</taxon>
        <taxon>Ascaridoidea</taxon>
        <taxon>Toxocaridae</taxon>
        <taxon>Toxocara</taxon>
    </lineage>
</organism>
<dbReference type="Proteomes" id="UP000031036">
    <property type="component" value="Unassembled WGS sequence"/>
</dbReference>
<accession>A0A0B2VBB2</accession>
<protein>
    <submittedName>
        <fullName evidence="1">Uncharacterized protein</fullName>
    </submittedName>
</protein>
<name>A0A0B2VBB2_TOXCA</name>
<dbReference type="EMBL" id="JPKZ01002138">
    <property type="protein sequence ID" value="KHN78275.1"/>
    <property type="molecule type" value="Genomic_DNA"/>
</dbReference>
<comment type="caution">
    <text evidence="1">The sequence shown here is derived from an EMBL/GenBank/DDBJ whole genome shotgun (WGS) entry which is preliminary data.</text>
</comment>
<keyword evidence="2" id="KW-1185">Reference proteome</keyword>
<evidence type="ECO:0000313" key="1">
    <source>
        <dbReference type="EMBL" id="KHN78275.1"/>
    </source>
</evidence>
<proteinExistence type="predicted"/>
<dbReference type="AlphaFoldDB" id="A0A0B2VBB2"/>